<evidence type="ECO:0000256" key="1">
    <source>
        <dbReference type="ARBA" id="ARBA00022737"/>
    </source>
</evidence>
<feature type="transmembrane region" description="Helical" evidence="3">
    <location>
        <begin position="238"/>
        <end position="258"/>
    </location>
</feature>
<keyword evidence="1" id="KW-0677">Repeat</keyword>
<dbReference type="Pfam" id="PF00047">
    <property type="entry name" value="ig"/>
    <property type="match status" value="1"/>
</dbReference>
<keyword evidence="3" id="KW-0812">Transmembrane</keyword>
<dbReference type="SUPFAM" id="SSF82895">
    <property type="entry name" value="TSP-1 type 1 repeat"/>
    <property type="match status" value="1"/>
</dbReference>
<dbReference type="InterPro" id="IPR013151">
    <property type="entry name" value="Immunoglobulin_dom"/>
</dbReference>
<protein>
    <recommendedName>
        <fullName evidence="5">Ig-like domain-containing protein</fullName>
    </recommendedName>
</protein>
<keyword evidence="3" id="KW-1133">Transmembrane helix</keyword>
<dbReference type="InterPro" id="IPR036179">
    <property type="entry name" value="Ig-like_dom_sf"/>
</dbReference>
<keyword evidence="4" id="KW-0732">Signal</keyword>
<dbReference type="SMART" id="SM00209">
    <property type="entry name" value="TSP1"/>
    <property type="match status" value="1"/>
</dbReference>
<dbReference type="Gene3D" id="2.20.100.10">
    <property type="entry name" value="Thrombospondin type-1 (TSP1) repeat"/>
    <property type="match status" value="1"/>
</dbReference>
<dbReference type="InterPro" id="IPR038877">
    <property type="entry name" value="THSD1"/>
</dbReference>
<dbReference type="EMBL" id="CACVKT020004486">
    <property type="protein sequence ID" value="CAC5390247.1"/>
    <property type="molecule type" value="Genomic_DNA"/>
</dbReference>
<dbReference type="AlphaFoldDB" id="A0A6J8C6D9"/>
<dbReference type="GO" id="GO:0071944">
    <property type="term" value="C:cell periphery"/>
    <property type="evidence" value="ECO:0007669"/>
    <property type="project" value="TreeGrafter"/>
</dbReference>
<dbReference type="PROSITE" id="PS50092">
    <property type="entry name" value="TSP1"/>
    <property type="match status" value="1"/>
</dbReference>
<dbReference type="Proteomes" id="UP000507470">
    <property type="component" value="Unassembled WGS sequence"/>
</dbReference>
<keyword evidence="2" id="KW-1015">Disulfide bond</keyword>
<dbReference type="InterPro" id="IPR013783">
    <property type="entry name" value="Ig-like_fold"/>
</dbReference>
<dbReference type="SUPFAM" id="SSF48726">
    <property type="entry name" value="Immunoglobulin"/>
    <property type="match status" value="1"/>
</dbReference>
<proteinExistence type="predicted"/>
<evidence type="ECO:0000256" key="3">
    <source>
        <dbReference type="SAM" id="Phobius"/>
    </source>
</evidence>
<dbReference type="InterPro" id="IPR000884">
    <property type="entry name" value="TSP1_rpt"/>
</dbReference>
<dbReference type="InterPro" id="IPR036383">
    <property type="entry name" value="TSP1_rpt_sf"/>
</dbReference>
<dbReference type="PRINTS" id="PR01705">
    <property type="entry name" value="TSP1REPEAT"/>
</dbReference>
<dbReference type="SMART" id="SM00409">
    <property type="entry name" value="IG"/>
    <property type="match status" value="1"/>
</dbReference>
<dbReference type="FunFam" id="2.20.100.10:FF:000007">
    <property type="entry name" value="Thrombospondin 1"/>
    <property type="match status" value="1"/>
</dbReference>
<dbReference type="OrthoDB" id="5781878at2759"/>
<accession>A0A6J8C6D9</accession>
<evidence type="ECO:0000256" key="4">
    <source>
        <dbReference type="SAM" id="SignalP"/>
    </source>
</evidence>
<dbReference type="PROSITE" id="PS50835">
    <property type="entry name" value="IG_LIKE"/>
    <property type="match status" value="1"/>
</dbReference>
<dbReference type="InterPro" id="IPR007110">
    <property type="entry name" value="Ig-like_dom"/>
</dbReference>
<name>A0A6J8C6D9_MYTCO</name>
<keyword evidence="7" id="KW-1185">Reference proteome</keyword>
<dbReference type="PANTHER" id="PTHR16311:SF3">
    <property type="entry name" value="THROMBOSPONDIN TYPE-1 DOMAIN-CONTAINING PROTEIN 1"/>
    <property type="match status" value="1"/>
</dbReference>
<organism evidence="6 7">
    <name type="scientific">Mytilus coruscus</name>
    <name type="common">Sea mussel</name>
    <dbReference type="NCBI Taxonomy" id="42192"/>
    <lineage>
        <taxon>Eukaryota</taxon>
        <taxon>Metazoa</taxon>
        <taxon>Spiralia</taxon>
        <taxon>Lophotrochozoa</taxon>
        <taxon>Mollusca</taxon>
        <taxon>Bivalvia</taxon>
        <taxon>Autobranchia</taxon>
        <taxon>Pteriomorphia</taxon>
        <taxon>Mytilida</taxon>
        <taxon>Mytiloidea</taxon>
        <taxon>Mytilidae</taxon>
        <taxon>Mytilinae</taxon>
        <taxon>Mytilus</taxon>
    </lineage>
</organism>
<dbReference type="Gene3D" id="2.60.40.10">
    <property type="entry name" value="Immunoglobulins"/>
    <property type="match status" value="1"/>
</dbReference>
<feature type="signal peptide" evidence="4">
    <location>
        <begin position="1"/>
        <end position="19"/>
    </location>
</feature>
<evidence type="ECO:0000256" key="2">
    <source>
        <dbReference type="ARBA" id="ARBA00023157"/>
    </source>
</evidence>
<feature type="chain" id="PRO_5026704677" description="Ig-like domain-containing protein" evidence="4">
    <location>
        <begin position="20"/>
        <end position="436"/>
    </location>
</feature>
<dbReference type="Pfam" id="PF00090">
    <property type="entry name" value="TSP_1"/>
    <property type="match status" value="1"/>
</dbReference>
<dbReference type="PANTHER" id="PTHR16311">
    <property type="entry name" value="THROMBOSPONDIN TYPE I DOMAIN-CONTAINING 1"/>
    <property type="match status" value="1"/>
</dbReference>
<evidence type="ECO:0000259" key="5">
    <source>
        <dbReference type="PROSITE" id="PS50835"/>
    </source>
</evidence>
<keyword evidence="3" id="KW-0472">Membrane</keyword>
<feature type="domain" description="Ig-like" evidence="5">
    <location>
        <begin position="27"/>
        <end position="82"/>
    </location>
</feature>
<evidence type="ECO:0000313" key="7">
    <source>
        <dbReference type="Proteomes" id="UP000507470"/>
    </source>
</evidence>
<dbReference type="InterPro" id="IPR003599">
    <property type="entry name" value="Ig_sub"/>
</dbReference>
<reference evidence="6 7" key="1">
    <citation type="submission" date="2020-06" db="EMBL/GenBank/DDBJ databases">
        <authorList>
            <person name="Li R."/>
            <person name="Bekaert M."/>
        </authorList>
    </citation>
    <scope>NUCLEOTIDE SEQUENCE [LARGE SCALE GENOMIC DNA]</scope>
    <source>
        <strain evidence="7">wild</strain>
    </source>
</reference>
<sequence length="436" mass="49586">MDVFMYMCLAHFALYYIVADDVFVKYGNNMTLQCSLLGTSFHWNKNGNIHLSNNEKYSGTSTAFLTVINTDLNDSGIFRCTAFTSSGKWRQGLAYKLNIILNGNWSQWSAWSECSRTCGGGLWTRRRSCTDPSPLNGGSDCSGLRFNTRICSMSSCPGFEELSTESEFEEDVKHTNILSTENTGIEEESTRNEFQTDMQFNRTFSNVTTGYEEVSTNSEFDTGMDSKRTFTNVTIGRTVVGITIVIIVLMIGSLTILCNKYHKQRMSLIRQKQKHLFPPRSSDNTELKHLNEYNNHHAIPTVPTENISLDDNNSNTVIKNNDISNQKSGLRRQKETKTSTFSQNNIIQENDVLSEHRKSQLSSHVYLSINPRYDYIDSDKDLSSNVPLVHADYSYDDLLERRQYTYSPLNQSINSGNIDGNLLYEPIDYDYIDGKS</sequence>
<gene>
    <name evidence="6" type="ORF">MCOR_25360</name>
</gene>
<evidence type="ECO:0000313" key="6">
    <source>
        <dbReference type="EMBL" id="CAC5390247.1"/>
    </source>
</evidence>